<dbReference type="PATRIC" id="fig|1435051.3.peg.243"/>
<protein>
    <submittedName>
        <fullName evidence="2">Uncharacterized protein</fullName>
    </submittedName>
</protein>
<sequence>MRGTVNRMAGRVGDVTATLFTVAAMLLVPHAAIRPILGYGCGWWIPLRLLALHAALTILLLAVSLASYTIAEATASQPPEAY</sequence>
<dbReference type="GeneID" id="97502539"/>
<feature type="transmembrane region" description="Helical" evidence="1">
    <location>
        <begin position="12"/>
        <end position="33"/>
    </location>
</feature>
<dbReference type="Proteomes" id="UP000019155">
    <property type="component" value="Unassembled WGS sequence"/>
</dbReference>
<evidence type="ECO:0000256" key="1">
    <source>
        <dbReference type="SAM" id="Phobius"/>
    </source>
</evidence>
<evidence type="ECO:0000313" key="2">
    <source>
        <dbReference type="EMBL" id="ETY72233.1"/>
    </source>
</evidence>
<organism evidence="2 3">
    <name type="scientific">Bifidobacterium moukalabense DSM 27321</name>
    <dbReference type="NCBI Taxonomy" id="1435051"/>
    <lineage>
        <taxon>Bacteria</taxon>
        <taxon>Bacillati</taxon>
        <taxon>Actinomycetota</taxon>
        <taxon>Actinomycetes</taxon>
        <taxon>Bifidobacteriales</taxon>
        <taxon>Bifidobacteriaceae</taxon>
        <taxon>Bifidobacterium</taxon>
    </lineage>
</organism>
<keyword evidence="1" id="KW-0472">Membrane</keyword>
<accession>W4NAV1</accession>
<keyword evidence="3" id="KW-1185">Reference proteome</keyword>
<gene>
    <name evidence="2" type="ORF">BMOU_0247</name>
</gene>
<dbReference type="RefSeq" id="WP_137648360.1">
    <property type="nucleotide sequence ID" value="NZ_AZMV01000001.1"/>
</dbReference>
<reference evidence="2 3" key="1">
    <citation type="journal article" date="2014" name="Genome Announc.">
        <title>The Genome Sequence of Bifidobacterium moukalabense DSM 27321 Highlights the Close Phylogenetic Relatedness with the Bifidobacterium dentium Taxon.</title>
        <authorList>
            <person name="Lugli G.A."/>
            <person name="Duranti S."/>
            <person name="Milani C."/>
            <person name="Turroni F."/>
            <person name="Viappiani A."/>
            <person name="Mangifesta M."/>
            <person name="van Sinderen D."/>
            <person name="Ventura M."/>
        </authorList>
    </citation>
    <scope>NUCLEOTIDE SEQUENCE [LARGE SCALE GENOMIC DNA]</scope>
    <source>
        <strain evidence="2 3">DSM 27321</strain>
    </source>
</reference>
<dbReference type="OrthoDB" id="9902746at2"/>
<evidence type="ECO:0000313" key="3">
    <source>
        <dbReference type="Proteomes" id="UP000019155"/>
    </source>
</evidence>
<dbReference type="EMBL" id="AZMV01000001">
    <property type="protein sequence ID" value="ETY72233.1"/>
    <property type="molecule type" value="Genomic_DNA"/>
</dbReference>
<dbReference type="STRING" id="1435051.BMOU_0247"/>
<keyword evidence="1" id="KW-0812">Transmembrane</keyword>
<comment type="caution">
    <text evidence="2">The sequence shown here is derived from an EMBL/GenBank/DDBJ whole genome shotgun (WGS) entry which is preliminary data.</text>
</comment>
<feature type="transmembrane region" description="Helical" evidence="1">
    <location>
        <begin position="45"/>
        <end position="68"/>
    </location>
</feature>
<name>W4NAV1_9BIFI</name>
<proteinExistence type="predicted"/>
<keyword evidence="1" id="KW-1133">Transmembrane helix</keyword>
<dbReference type="AlphaFoldDB" id="W4NAV1"/>